<sequence length="364" mass="40275">MRPPGTGHARRAVARPSARSPGRAPPRVRPRRVPCTAGSGTRAPPRGVPRGPSRHYSGGEVCRAPDRVAGIEHDTGVAVQGGDGTGRLLAVSDLHAAIGDNRRHVDAVRPHSDADWLLVAGDVAETSTDIESTLRILAGRFAKVVWAPGNHELWTVPSDPLRLRGEKRYRHLVEMCRELGVVTPEDPYPVWQGPGGPLTVAPLFVLYDYTFRTPTASSKEEALAQAEEAGVLCTDEFMLDPAPYAGRDAWCRARVMETEERLAAVDPSVPLVLVNHYPLVREPTRVLRHPEFAQWCGTELTADWHVRFRTAAVVYGHLHIPRTTWYDGVRFEEVSLGYPREWRARGMALGTNPCRQIFPEVEKP</sequence>
<accession>A0A7H0HZB3</accession>
<dbReference type="CDD" id="cd00838">
    <property type="entry name" value="MPP_superfamily"/>
    <property type="match status" value="1"/>
</dbReference>
<feature type="domain" description="Calcineurin-like phosphoesterase" evidence="2">
    <location>
        <begin position="87"/>
        <end position="321"/>
    </location>
</feature>
<dbReference type="EMBL" id="CP060825">
    <property type="protein sequence ID" value="QNP65879.1"/>
    <property type="molecule type" value="Genomic_DNA"/>
</dbReference>
<name>A0A7H0HZB3_9ACTN</name>
<dbReference type="AlphaFoldDB" id="A0A7H0HZB3"/>
<organism evidence="3 4">
    <name type="scientific">Streptomyces genisteinicus</name>
    <dbReference type="NCBI Taxonomy" id="2768068"/>
    <lineage>
        <taxon>Bacteria</taxon>
        <taxon>Bacillati</taxon>
        <taxon>Actinomycetota</taxon>
        <taxon>Actinomycetes</taxon>
        <taxon>Kitasatosporales</taxon>
        <taxon>Streptomycetaceae</taxon>
        <taxon>Streptomyces</taxon>
    </lineage>
</organism>
<keyword evidence="4" id="KW-1185">Reference proteome</keyword>
<evidence type="ECO:0000313" key="4">
    <source>
        <dbReference type="Proteomes" id="UP000516230"/>
    </source>
</evidence>
<dbReference type="InterPro" id="IPR052963">
    <property type="entry name" value="Pantetheine_PDE"/>
</dbReference>
<dbReference type="SUPFAM" id="SSF56300">
    <property type="entry name" value="Metallo-dependent phosphatases"/>
    <property type="match status" value="1"/>
</dbReference>
<gene>
    <name evidence="3" type="ORF">IAG43_25085</name>
</gene>
<reference evidence="3 4" key="1">
    <citation type="submission" date="2020-08" db="EMBL/GenBank/DDBJ databases">
        <title>A novel species.</title>
        <authorList>
            <person name="Gao J."/>
        </authorList>
    </citation>
    <scope>NUCLEOTIDE SEQUENCE [LARGE SCALE GENOMIC DNA]</scope>
    <source>
        <strain evidence="3 4">CRPJ-33</strain>
    </source>
</reference>
<evidence type="ECO:0000313" key="3">
    <source>
        <dbReference type="EMBL" id="QNP65879.1"/>
    </source>
</evidence>
<dbReference type="Pfam" id="PF00149">
    <property type="entry name" value="Metallophos"/>
    <property type="match status" value="1"/>
</dbReference>
<evidence type="ECO:0000256" key="1">
    <source>
        <dbReference type="SAM" id="MobiDB-lite"/>
    </source>
</evidence>
<dbReference type="GO" id="GO:0016787">
    <property type="term" value="F:hydrolase activity"/>
    <property type="evidence" value="ECO:0007669"/>
    <property type="project" value="InterPro"/>
</dbReference>
<dbReference type="Proteomes" id="UP000516230">
    <property type="component" value="Chromosome"/>
</dbReference>
<protein>
    <submittedName>
        <fullName evidence="3">Metallophosphoesterase</fullName>
    </submittedName>
</protein>
<dbReference type="PANTHER" id="PTHR36492">
    <property type="match status" value="1"/>
</dbReference>
<proteinExistence type="predicted"/>
<dbReference type="Gene3D" id="3.60.21.10">
    <property type="match status" value="1"/>
</dbReference>
<dbReference type="InterPro" id="IPR029052">
    <property type="entry name" value="Metallo-depent_PP-like"/>
</dbReference>
<dbReference type="PANTHER" id="PTHR36492:SF2">
    <property type="entry name" value="[ACYL-CARRIER-PROTEIN] PHOSPHODIESTERASE PPTH"/>
    <property type="match status" value="1"/>
</dbReference>
<evidence type="ECO:0000259" key="2">
    <source>
        <dbReference type="Pfam" id="PF00149"/>
    </source>
</evidence>
<dbReference type="KEGG" id="sgj:IAG43_25085"/>
<feature type="region of interest" description="Disordered" evidence="1">
    <location>
        <begin position="1"/>
        <end position="59"/>
    </location>
</feature>
<dbReference type="InterPro" id="IPR004843">
    <property type="entry name" value="Calcineurin-like_PHP"/>
</dbReference>